<feature type="non-terminal residue" evidence="1">
    <location>
        <position position="53"/>
    </location>
</feature>
<reference evidence="1" key="1">
    <citation type="submission" date="2021-04" db="EMBL/GenBank/DDBJ databases">
        <authorList>
            <consortium name="Molecular Ecology Group"/>
        </authorList>
    </citation>
    <scope>NUCLEOTIDE SEQUENCE</scope>
</reference>
<protein>
    <submittedName>
        <fullName evidence="1">Uncharacterized protein</fullName>
    </submittedName>
</protein>
<sequence length="53" mass="5159">LPNSIEAVGFNGNAVTGNQAGNFAVANGTNVKAIGYNGNNATSSGGLSGNYNV</sequence>
<dbReference type="Proteomes" id="UP000678393">
    <property type="component" value="Unassembled WGS sequence"/>
</dbReference>
<keyword evidence="2" id="KW-1185">Reference proteome</keyword>
<evidence type="ECO:0000313" key="2">
    <source>
        <dbReference type="Proteomes" id="UP000678393"/>
    </source>
</evidence>
<dbReference type="AlphaFoldDB" id="A0A8S3ZIC1"/>
<dbReference type="EMBL" id="CAJHNH020002849">
    <property type="protein sequence ID" value="CAG5127908.1"/>
    <property type="molecule type" value="Genomic_DNA"/>
</dbReference>
<organism evidence="1 2">
    <name type="scientific">Candidula unifasciata</name>
    <dbReference type="NCBI Taxonomy" id="100452"/>
    <lineage>
        <taxon>Eukaryota</taxon>
        <taxon>Metazoa</taxon>
        <taxon>Spiralia</taxon>
        <taxon>Lophotrochozoa</taxon>
        <taxon>Mollusca</taxon>
        <taxon>Gastropoda</taxon>
        <taxon>Heterobranchia</taxon>
        <taxon>Euthyneura</taxon>
        <taxon>Panpulmonata</taxon>
        <taxon>Eupulmonata</taxon>
        <taxon>Stylommatophora</taxon>
        <taxon>Helicina</taxon>
        <taxon>Helicoidea</taxon>
        <taxon>Geomitridae</taxon>
        <taxon>Candidula</taxon>
    </lineage>
</organism>
<proteinExistence type="predicted"/>
<accession>A0A8S3ZIC1</accession>
<feature type="non-terminal residue" evidence="1">
    <location>
        <position position="1"/>
    </location>
</feature>
<evidence type="ECO:0000313" key="1">
    <source>
        <dbReference type="EMBL" id="CAG5127908.1"/>
    </source>
</evidence>
<name>A0A8S3ZIC1_9EUPU</name>
<gene>
    <name evidence="1" type="ORF">CUNI_LOCUS13466</name>
</gene>
<comment type="caution">
    <text evidence="1">The sequence shown here is derived from an EMBL/GenBank/DDBJ whole genome shotgun (WGS) entry which is preliminary data.</text>
</comment>